<feature type="signal peptide" evidence="1">
    <location>
        <begin position="1"/>
        <end position="19"/>
    </location>
</feature>
<comment type="caution">
    <text evidence="2">The sequence shown here is derived from an EMBL/GenBank/DDBJ whole genome shotgun (WGS) entry which is preliminary data.</text>
</comment>
<dbReference type="Proteomes" id="UP001597557">
    <property type="component" value="Unassembled WGS sequence"/>
</dbReference>
<dbReference type="EMBL" id="JBHUPD010000001">
    <property type="protein sequence ID" value="MFD2871481.1"/>
    <property type="molecule type" value="Genomic_DNA"/>
</dbReference>
<keyword evidence="3" id="KW-1185">Reference proteome</keyword>
<gene>
    <name evidence="2" type="ORF">ACFS5N_03305</name>
</gene>
<proteinExistence type="predicted"/>
<reference evidence="3" key="1">
    <citation type="journal article" date="2019" name="Int. J. Syst. Evol. Microbiol.">
        <title>The Global Catalogue of Microorganisms (GCM) 10K type strain sequencing project: providing services to taxonomists for standard genome sequencing and annotation.</title>
        <authorList>
            <consortium name="The Broad Institute Genomics Platform"/>
            <consortium name="The Broad Institute Genome Sequencing Center for Infectious Disease"/>
            <person name="Wu L."/>
            <person name="Ma J."/>
        </authorList>
    </citation>
    <scope>NUCLEOTIDE SEQUENCE [LARGE SCALE GENOMIC DNA]</scope>
    <source>
        <strain evidence="3">KCTC 22437</strain>
    </source>
</reference>
<keyword evidence="1" id="KW-0732">Signal</keyword>
<protein>
    <recommendedName>
        <fullName evidence="4">Tetratricopeptide repeat protein</fullName>
    </recommendedName>
</protein>
<organism evidence="2 3">
    <name type="scientific">Mucilaginibacter ximonensis</name>
    <dbReference type="NCBI Taxonomy" id="538021"/>
    <lineage>
        <taxon>Bacteria</taxon>
        <taxon>Pseudomonadati</taxon>
        <taxon>Bacteroidota</taxon>
        <taxon>Sphingobacteriia</taxon>
        <taxon>Sphingobacteriales</taxon>
        <taxon>Sphingobacteriaceae</taxon>
        <taxon>Mucilaginibacter</taxon>
    </lineage>
</organism>
<name>A0ABW5Y8C3_9SPHI</name>
<evidence type="ECO:0000256" key="1">
    <source>
        <dbReference type="SAM" id="SignalP"/>
    </source>
</evidence>
<evidence type="ECO:0008006" key="4">
    <source>
        <dbReference type="Google" id="ProtNLM"/>
    </source>
</evidence>
<accession>A0ABW5Y8C3</accession>
<dbReference type="RefSeq" id="WP_377182206.1">
    <property type="nucleotide sequence ID" value="NZ_JBHUPD010000001.1"/>
</dbReference>
<dbReference type="InterPro" id="IPR011990">
    <property type="entry name" value="TPR-like_helical_dom_sf"/>
</dbReference>
<sequence length="257" mass="29471">MKKLILLVLILAAGYQTFAYNQRADSATRQVTTLPTNIDTLKRMIGIEMNDTLRSALLTQLANQYLKWDNLDSRTKRNFQAQALYYTYEALHLYSRLNDSVGLRTSFDDLTKVYRSQHDLVQAKWFAVQSNSLSRALKDTPNIMASLLVLANIKMDIKDYSLAMHDLDEALKISKVSHAQKDEIKVQDNYVLLYNRMKNYDKADAAAKRRDFINDSLLKSEQQLVAKAQDSLQVKKKVRLSSKKSIKTNSLKRIASL</sequence>
<evidence type="ECO:0000313" key="3">
    <source>
        <dbReference type="Proteomes" id="UP001597557"/>
    </source>
</evidence>
<dbReference type="Gene3D" id="1.25.40.10">
    <property type="entry name" value="Tetratricopeptide repeat domain"/>
    <property type="match status" value="1"/>
</dbReference>
<evidence type="ECO:0000313" key="2">
    <source>
        <dbReference type="EMBL" id="MFD2871481.1"/>
    </source>
</evidence>
<feature type="chain" id="PRO_5046283134" description="Tetratricopeptide repeat protein" evidence="1">
    <location>
        <begin position="20"/>
        <end position="257"/>
    </location>
</feature>
<dbReference type="SUPFAM" id="SSF48452">
    <property type="entry name" value="TPR-like"/>
    <property type="match status" value="1"/>
</dbReference>